<evidence type="ECO:0000313" key="6">
    <source>
        <dbReference type="Proteomes" id="UP000219559"/>
    </source>
</evidence>
<keyword evidence="2" id="KW-0238">DNA-binding</keyword>
<keyword evidence="6" id="KW-1185">Reference proteome</keyword>
<dbReference type="RefSeq" id="WP_097442628.1">
    <property type="nucleotide sequence ID" value="NZ_NBWU01000004.1"/>
</dbReference>
<dbReference type="InterPro" id="IPR020449">
    <property type="entry name" value="Tscrpt_reg_AraC-type_HTH"/>
</dbReference>
<dbReference type="SMART" id="SM00342">
    <property type="entry name" value="HTH_ARAC"/>
    <property type="match status" value="1"/>
</dbReference>
<dbReference type="EMBL" id="NBWU01000004">
    <property type="protein sequence ID" value="PCE63912.1"/>
    <property type="molecule type" value="Genomic_DNA"/>
</dbReference>
<protein>
    <recommendedName>
        <fullName evidence="4">HTH araC/xylS-type domain-containing protein</fullName>
    </recommendedName>
</protein>
<name>A0A2A4G826_9FLAO</name>
<gene>
    <name evidence="5" type="ORF">B7P33_11670</name>
</gene>
<sequence length="288" mass="34182">MNIYEVHKANPDVFTQLTLKNQLFCYYECPQKEKIIQLYSNHNQITFTLSGQRKLHHGDKQWTLTQEKGFLVKRGAFFQEITDDYSDWVVLVLYLKDDYLKKVFEEFRPHFALQNLPKVAIDMIQSFTLNDKIRNSCQSLLPYFSQPHLLPDSIFEGKFKELLFNLLVHPENKQILAYINQIVDDYTIPIWEVMESNYAYDLKISEYAEIANRSTSTFKRDFVKHYQTSPGKWLTAKRLEKATLLLETSQKPISDITFECGFKNVSHFSKIFKNKYDLSPTEYREQHR</sequence>
<dbReference type="AlphaFoldDB" id="A0A2A4G826"/>
<dbReference type="Pfam" id="PF22200">
    <property type="entry name" value="ExsA_N"/>
    <property type="match status" value="1"/>
</dbReference>
<feature type="domain" description="HTH araC/xylS-type" evidence="4">
    <location>
        <begin position="188"/>
        <end position="286"/>
    </location>
</feature>
<dbReference type="Gene3D" id="1.10.10.60">
    <property type="entry name" value="Homeodomain-like"/>
    <property type="match status" value="1"/>
</dbReference>
<dbReference type="InterPro" id="IPR037923">
    <property type="entry name" value="HTH-like"/>
</dbReference>
<organism evidence="5 6">
    <name type="scientific">Sediminicola luteus</name>
    <dbReference type="NCBI Taxonomy" id="319238"/>
    <lineage>
        <taxon>Bacteria</taxon>
        <taxon>Pseudomonadati</taxon>
        <taxon>Bacteroidota</taxon>
        <taxon>Flavobacteriia</taxon>
        <taxon>Flavobacteriales</taxon>
        <taxon>Flavobacteriaceae</taxon>
        <taxon>Sediminicola</taxon>
    </lineage>
</organism>
<proteinExistence type="predicted"/>
<reference evidence="5 6" key="1">
    <citation type="submission" date="2017-04" db="EMBL/GenBank/DDBJ databases">
        <title>A new member of the family Flavobacteriaceae isolated from ascidians.</title>
        <authorList>
            <person name="Chen L."/>
        </authorList>
    </citation>
    <scope>NUCLEOTIDE SEQUENCE [LARGE SCALE GENOMIC DNA]</scope>
    <source>
        <strain evidence="5 6">HQA918</strain>
    </source>
</reference>
<dbReference type="PRINTS" id="PR00032">
    <property type="entry name" value="HTHARAC"/>
</dbReference>
<evidence type="ECO:0000259" key="4">
    <source>
        <dbReference type="PROSITE" id="PS01124"/>
    </source>
</evidence>
<accession>A0A2A4G826</accession>
<evidence type="ECO:0000313" key="5">
    <source>
        <dbReference type="EMBL" id="PCE63912.1"/>
    </source>
</evidence>
<dbReference type="SUPFAM" id="SSF51215">
    <property type="entry name" value="Regulatory protein AraC"/>
    <property type="match status" value="1"/>
</dbReference>
<dbReference type="GO" id="GO:0043565">
    <property type="term" value="F:sequence-specific DNA binding"/>
    <property type="evidence" value="ECO:0007669"/>
    <property type="project" value="InterPro"/>
</dbReference>
<dbReference type="OrthoDB" id="4480133at2"/>
<evidence type="ECO:0000256" key="1">
    <source>
        <dbReference type="ARBA" id="ARBA00023015"/>
    </source>
</evidence>
<dbReference type="GO" id="GO:0003700">
    <property type="term" value="F:DNA-binding transcription factor activity"/>
    <property type="evidence" value="ECO:0007669"/>
    <property type="project" value="InterPro"/>
</dbReference>
<dbReference type="InterPro" id="IPR018060">
    <property type="entry name" value="HTH_AraC"/>
</dbReference>
<dbReference type="InterPro" id="IPR018062">
    <property type="entry name" value="HTH_AraC-typ_CS"/>
</dbReference>
<dbReference type="PANTHER" id="PTHR43280">
    <property type="entry name" value="ARAC-FAMILY TRANSCRIPTIONAL REGULATOR"/>
    <property type="match status" value="1"/>
</dbReference>
<evidence type="ECO:0000256" key="3">
    <source>
        <dbReference type="ARBA" id="ARBA00023163"/>
    </source>
</evidence>
<dbReference type="Pfam" id="PF12833">
    <property type="entry name" value="HTH_18"/>
    <property type="match status" value="1"/>
</dbReference>
<dbReference type="PANTHER" id="PTHR43280:SF2">
    <property type="entry name" value="HTH-TYPE TRANSCRIPTIONAL REGULATOR EXSA"/>
    <property type="match status" value="1"/>
</dbReference>
<keyword evidence="1" id="KW-0805">Transcription regulation</keyword>
<dbReference type="Proteomes" id="UP000219559">
    <property type="component" value="Unassembled WGS sequence"/>
</dbReference>
<dbReference type="PROSITE" id="PS01124">
    <property type="entry name" value="HTH_ARAC_FAMILY_2"/>
    <property type="match status" value="1"/>
</dbReference>
<comment type="caution">
    <text evidence="5">The sequence shown here is derived from an EMBL/GenBank/DDBJ whole genome shotgun (WGS) entry which is preliminary data.</text>
</comment>
<dbReference type="InterPro" id="IPR054015">
    <property type="entry name" value="ExsA-like_N"/>
</dbReference>
<dbReference type="PROSITE" id="PS00041">
    <property type="entry name" value="HTH_ARAC_FAMILY_1"/>
    <property type="match status" value="1"/>
</dbReference>
<dbReference type="SUPFAM" id="SSF46689">
    <property type="entry name" value="Homeodomain-like"/>
    <property type="match status" value="2"/>
</dbReference>
<dbReference type="InterPro" id="IPR009057">
    <property type="entry name" value="Homeodomain-like_sf"/>
</dbReference>
<evidence type="ECO:0000256" key="2">
    <source>
        <dbReference type="ARBA" id="ARBA00023125"/>
    </source>
</evidence>
<keyword evidence="3" id="KW-0804">Transcription</keyword>